<dbReference type="RefSeq" id="WP_171471496.1">
    <property type="nucleotide sequence ID" value="NZ_CP053452.2"/>
</dbReference>
<evidence type="ECO:0000313" key="1">
    <source>
        <dbReference type="EMBL" id="QJW95776.1"/>
    </source>
</evidence>
<gene>
    <name evidence="1" type="ORF">FTUN_3330</name>
</gene>
<dbReference type="EMBL" id="CP053452">
    <property type="protein sequence ID" value="QJW95776.1"/>
    <property type="molecule type" value="Genomic_DNA"/>
</dbReference>
<dbReference type="AlphaFoldDB" id="A0A6M5YQZ9"/>
<accession>A0A6M5YQZ9</accession>
<keyword evidence="2" id="KW-1185">Reference proteome</keyword>
<proteinExistence type="predicted"/>
<dbReference type="InterPro" id="IPR017504">
    <property type="entry name" value="CHP03067_Planctomycetes"/>
</dbReference>
<reference evidence="2" key="1">
    <citation type="submission" date="2020-05" db="EMBL/GenBank/DDBJ databases">
        <title>Frigoriglobus tundricola gen. nov., sp. nov., a psychrotolerant cellulolytic planctomycete of the family Gemmataceae with two divergent copies of 16S rRNA gene.</title>
        <authorList>
            <person name="Kulichevskaya I.S."/>
            <person name="Ivanova A.A."/>
            <person name="Naumoff D.G."/>
            <person name="Beletsky A.V."/>
            <person name="Rijpstra W.I.C."/>
            <person name="Sinninghe Damste J.S."/>
            <person name="Mardanov A.V."/>
            <person name="Ravin N.V."/>
            <person name="Dedysh S.N."/>
        </authorList>
    </citation>
    <scope>NUCLEOTIDE SEQUENCE [LARGE SCALE GENOMIC DNA]</scope>
    <source>
        <strain evidence="2">PL17</strain>
    </source>
</reference>
<protein>
    <recommendedName>
        <fullName evidence="3">TIGR03067 domain-containing protein</fullName>
    </recommendedName>
</protein>
<organism evidence="1 2">
    <name type="scientific">Frigoriglobus tundricola</name>
    <dbReference type="NCBI Taxonomy" id="2774151"/>
    <lineage>
        <taxon>Bacteria</taxon>
        <taxon>Pseudomonadati</taxon>
        <taxon>Planctomycetota</taxon>
        <taxon>Planctomycetia</taxon>
        <taxon>Gemmatales</taxon>
        <taxon>Gemmataceae</taxon>
        <taxon>Frigoriglobus</taxon>
    </lineage>
</organism>
<dbReference type="KEGG" id="ftj:FTUN_3330"/>
<name>A0A6M5YQZ9_9BACT</name>
<dbReference type="NCBIfam" id="TIGR03067">
    <property type="entry name" value="Planc_TIGR03067"/>
    <property type="match status" value="1"/>
</dbReference>
<dbReference type="Proteomes" id="UP000503447">
    <property type="component" value="Chromosome"/>
</dbReference>
<evidence type="ECO:0000313" key="2">
    <source>
        <dbReference type="Proteomes" id="UP000503447"/>
    </source>
</evidence>
<evidence type="ECO:0008006" key="3">
    <source>
        <dbReference type="Google" id="ProtNLM"/>
    </source>
</evidence>
<sequence>MKSLTAFVSVVLLVGPGATRDDPAKHALAVADELQRFQGTWKLDSWDEDGQALAAAELKKRGVFFGGNIFIFSRDGKGFQAGTLQIDPSKSPALVNLSVYEGEGKDDVMLGIYALEGDTLRLCFDPKGQARPLGFKSEKNAGLTRIALKKPKPPADETVNIVGKYRSEVVEAAFGKVTVTEVFVEKRGDAYAVTYRLGDKVLFVGTAIRKGDQLSMGWVSAGQVGVSVYKIDAGPKLAGEYTVLGGIGATAKEVLTPWKKVD</sequence>